<feature type="compositionally biased region" description="Basic and acidic residues" evidence="1">
    <location>
        <begin position="136"/>
        <end position="147"/>
    </location>
</feature>
<protein>
    <submittedName>
        <fullName evidence="2">Uncharacterized protein</fullName>
    </submittedName>
</protein>
<comment type="caution">
    <text evidence="2">The sequence shown here is derived from an EMBL/GenBank/DDBJ whole genome shotgun (WGS) entry which is preliminary data.</text>
</comment>
<evidence type="ECO:0000256" key="1">
    <source>
        <dbReference type="SAM" id="MobiDB-lite"/>
    </source>
</evidence>
<feature type="compositionally biased region" description="Low complexity" evidence="1">
    <location>
        <begin position="11"/>
        <end position="20"/>
    </location>
</feature>
<feature type="region of interest" description="Disordered" evidence="1">
    <location>
        <begin position="43"/>
        <end position="62"/>
    </location>
</feature>
<dbReference type="EMBL" id="RQTK01000561">
    <property type="protein sequence ID" value="RUS77663.1"/>
    <property type="molecule type" value="Genomic_DNA"/>
</dbReference>
<evidence type="ECO:0000313" key="2">
    <source>
        <dbReference type="EMBL" id="RUS77663.1"/>
    </source>
</evidence>
<feature type="region of interest" description="Disordered" evidence="1">
    <location>
        <begin position="1"/>
        <end position="38"/>
    </location>
</feature>
<name>A0A3S1BCU3_ELYCH</name>
<organism evidence="2 3">
    <name type="scientific">Elysia chlorotica</name>
    <name type="common">Eastern emerald elysia</name>
    <name type="synonym">Sea slug</name>
    <dbReference type="NCBI Taxonomy" id="188477"/>
    <lineage>
        <taxon>Eukaryota</taxon>
        <taxon>Metazoa</taxon>
        <taxon>Spiralia</taxon>
        <taxon>Lophotrochozoa</taxon>
        <taxon>Mollusca</taxon>
        <taxon>Gastropoda</taxon>
        <taxon>Heterobranchia</taxon>
        <taxon>Euthyneura</taxon>
        <taxon>Panpulmonata</taxon>
        <taxon>Sacoglossa</taxon>
        <taxon>Placobranchoidea</taxon>
        <taxon>Plakobranchidae</taxon>
        <taxon>Elysia</taxon>
    </lineage>
</organism>
<evidence type="ECO:0000313" key="3">
    <source>
        <dbReference type="Proteomes" id="UP000271974"/>
    </source>
</evidence>
<reference evidence="2 3" key="1">
    <citation type="submission" date="2019-01" db="EMBL/GenBank/DDBJ databases">
        <title>A draft genome assembly of the solar-powered sea slug Elysia chlorotica.</title>
        <authorList>
            <person name="Cai H."/>
            <person name="Li Q."/>
            <person name="Fang X."/>
            <person name="Li J."/>
            <person name="Curtis N.E."/>
            <person name="Altenburger A."/>
            <person name="Shibata T."/>
            <person name="Feng M."/>
            <person name="Maeda T."/>
            <person name="Schwartz J.A."/>
            <person name="Shigenobu S."/>
            <person name="Lundholm N."/>
            <person name="Nishiyama T."/>
            <person name="Yang H."/>
            <person name="Hasebe M."/>
            <person name="Li S."/>
            <person name="Pierce S.K."/>
            <person name="Wang J."/>
        </authorList>
    </citation>
    <scope>NUCLEOTIDE SEQUENCE [LARGE SCALE GENOMIC DNA]</scope>
    <source>
        <strain evidence="2">EC2010</strain>
        <tissue evidence="2">Whole organism of an adult</tissue>
    </source>
</reference>
<accession>A0A3S1BCU3</accession>
<feature type="region of interest" description="Disordered" evidence="1">
    <location>
        <begin position="89"/>
        <end position="109"/>
    </location>
</feature>
<keyword evidence="3" id="KW-1185">Reference proteome</keyword>
<proteinExistence type="predicted"/>
<gene>
    <name evidence="2" type="ORF">EGW08_014560</name>
</gene>
<sequence length="219" mass="23561">MRLYLSRDTADVGVDPAVDVGTDERADVDGDPAVDVGTDQAVDVGVDPTAGEPEDRTADVGVDPAVQTGADGAARVGVGLTVDEAALGDDVEPATVKPTQSRLGNGNPRGEMTYLVQILEPPTSGFHVHQHGSDATFRDESTGDSPRRSRIPVSSRSPVLTSPEPPDGTRRGQTRIPVRRRDLEPTQHRQRDASRDRMSSSPRTQPDLRRSSRLAQRRN</sequence>
<dbReference type="AlphaFoldDB" id="A0A3S1BCU3"/>
<dbReference type="Proteomes" id="UP000271974">
    <property type="component" value="Unassembled WGS sequence"/>
</dbReference>
<feature type="region of interest" description="Disordered" evidence="1">
    <location>
        <begin position="124"/>
        <end position="219"/>
    </location>
</feature>
<feature type="compositionally biased region" description="Basic and acidic residues" evidence="1">
    <location>
        <begin position="179"/>
        <end position="198"/>
    </location>
</feature>